<dbReference type="EMBL" id="ML122276">
    <property type="protein sequence ID" value="RPD58239.1"/>
    <property type="molecule type" value="Genomic_DNA"/>
</dbReference>
<keyword evidence="2" id="KW-0732">Signal</keyword>
<evidence type="ECO:0000313" key="4">
    <source>
        <dbReference type="Proteomes" id="UP000313359"/>
    </source>
</evidence>
<evidence type="ECO:0000313" key="3">
    <source>
        <dbReference type="EMBL" id="RPD58239.1"/>
    </source>
</evidence>
<keyword evidence="1" id="KW-0472">Membrane</keyword>
<keyword evidence="1" id="KW-1133">Transmembrane helix</keyword>
<proteinExistence type="predicted"/>
<evidence type="ECO:0008006" key="5">
    <source>
        <dbReference type="Google" id="ProtNLM"/>
    </source>
</evidence>
<feature type="transmembrane region" description="Helical" evidence="1">
    <location>
        <begin position="35"/>
        <end position="54"/>
    </location>
</feature>
<dbReference type="Proteomes" id="UP000313359">
    <property type="component" value="Unassembled WGS sequence"/>
</dbReference>
<evidence type="ECO:0000256" key="2">
    <source>
        <dbReference type="SAM" id="SignalP"/>
    </source>
</evidence>
<keyword evidence="4" id="KW-1185">Reference proteome</keyword>
<keyword evidence="1" id="KW-0812">Transmembrane</keyword>
<reference evidence="3" key="1">
    <citation type="journal article" date="2018" name="Genome Biol. Evol.">
        <title>Genomics and development of Lentinus tigrinus, a white-rot wood-decaying mushroom with dimorphic fruiting bodies.</title>
        <authorList>
            <person name="Wu B."/>
            <person name="Xu Z."/>
            <person name="Knudson A."/>
            <person name="Carlson A."/>
            <person name="Chen N."/>
            <person name="Kovaka S."/>
            <person name="LaButti K."/>
            <person name="Lipzen A."/>
            <person name="Pennachio C."/>
            <person name="Riley R."/>
            <person name="Schakwitz W."/>
            <person name="Umezawa K."/>
            <person name="Ohm R.A."/>
            <person name="Grigoriev I.V."/>
            <person name="Nagy L.G."/>
            <person name="Gibbons J."/>
            <person name="Hibbett D."/>
        </authorList>
    </citation>
    <scope>NUCLEOTIDE SEQUENCE [LARGE SCALE GENOMIC DNA]</scope>
    <source>
        <strain evidence="3">ALCF2SS1-6</strain>
    </source>
</reference>
<organism evidence="3 4">
    <name type="scientific">Lentinus tigrinus ALCF2SS1-6</name>
    <dbReference type="NCBI Taxonomy" id="1328759"/>
    <lineage>
        <taxon>Eukaryota</taxon>
        <taxon>Fungi</taxon>
        <taxon>Dikarya</taxon>
        <taxon>Basidiomycota</taxon>
        <taxon>Agaricomycotina</taxon>
        <taxon>Agaricomycetes</taxon>
        <taxon>Polyporales</taxon>
        <taxon>Polyporaceae</taxon>
        <taxon>Lentinus</taxon>
    </lineage>
</organism>
<feature type="chain" id="PRO_5023135414" description="Secreted protein" evidence="2">
    <location>
        <begin position="26"/>
        <end position="75"/>
    </location>
</feature>
<feature type="signal peptide" evidence="2">
    <location>
        <begin position="1"/>
        <end position="25"/>
    </location>
</feature>
<evidence type="ECO:0000256" key="1">
    <source>
        <dbReference type="SAM" id="Phobius"/>
    </source>
</evidence>
<sequence>MLVMRSCALAFSNVLLAFLFCNVHGAHLGESRSLQAIAHLLILMMDASVAGGVIKRSCDTDRPRGGMLGVFGEPR</sequence>
<dbReference type="AlphaFoldDB" id="A0A5C2S5F4"/>
<name>A0A5C2S5F4_9APHY</name>
<protein>
    <recommendedName>
        <fullName evidence="5">Secreted protein</fullName>
    </recommendedName>
</protein>
<gene>
    <name evidence="3" type="ORF">L227DRAFT_577281</name>
</gene>
<accession>A0A5C2S5F4</accession>